<gene>
    <name evidence="1" type="ORF">FA95DRAFT_1458706</name>
</gene>
<reference evidence="1" key="2">
    <citation type="journal article" date="2022" name="New Phytol.">
        <title>Evolutionary transition to the ectomycorrhizal habit in the genomes of a hyperdiverse lineage of mushroom-forming fungi.</title>
        <authorList>
            <person name="Looney B."/>
            <person name="Miyauchi S."/>
            <person name="Morin E."/>
            <person name="Drula E."/>
            <person name="Courty P.E."/>
            <person name="Kohler A."/>
            <person name="Kuo A."/>
            <person name="LaButti K."/>
            <person name="Pangilinan J."/>
            <person name="Lipzen A."/>
            <person name="Riley R."/>
            <person name="Andreopoulos W."/>
            <person name="He G."/>
            <person name="Johnson J."/>
            <person name="Nolan M."/>
            <person name="Tritt A."/>
            <person name="Barry K.W."/>
            <person name="Grigoriev I.V."/>
            <person name="Nagy L.G."/>
            <person name="Hibbett D."/>
            <person name="Henrissat B."/>
            <person name="Matheny P.B."/>
            <person name="Labbe J."/>
            <person name="Martin F.M."/>
        </authorList>
    </citation>
    <scope>NUCLEOTIDE SEQUENCE</scope>
    <source>
        <strain evidence="1">FP105234-sp</strain>
    </source>
</reference>
<reference evidence="1" key="1">
    <citation type="submission" date="2021-02" db="EMBL/GenBank/DDBJ databases">
        <authorList>
            <consortium name="DOE Joint Genome Institute"/>
            <person name="Ahrendt S."/>
            <person name="Looney B.P."/>
            <person name="Miyauchi S."/>
            <person name="Morin E."/>
            <person name="Drula E."/>
            <person name="Courty P.E."/>
            <person name="Chicoki N."/>
            <person name="Fauchery L."/>
            <person name="Kohler A."/>
            <person name="Kuo A."/>
            <person name="Labutti K."/>
            <person name="Pangilinan J."/>
            <person name="Lipzen A."/>
            <person name="Riley R."/>
            <person name="Andreopoulos W."/>
            <person name="He G."/>
            <person name="Johnson J."/>
            <person name="Barry K.W."/>
            <person name="Grigoriev I.V."/>
            <person name="Nagy L."/>
            <person name="Hibbett D."/>
            <person name="Henrissat B."/>
            <person name="Matheny P.B."/>
            <person name="Labbe J."/>
            <person name="Martin F."/>
        </authorList>
    </citation>
    <scope>NUCLEOTIDE SEQUENCE</scope>
    <source>
        <strain evidence="1">FP105234-sp</strain>
    </source>
</reference>
<organism evidence="1 2">
    <name type="scientific">Auriscalpium vulgare</name>
    <dbReference type="NCBI Taxonomy" id="40419"/>
    <lineage>
        <taxon>Eukaryota</taxon>
        <taxon>Fungi</taxon>
        <taxon>Dikarya</taxon>
        <taxon>Basidiomycota</taxon>
        <taxon>Agaricomycotina</taxon>
        <taxon>Agaricomycetes</taxon>
        <taxon>Russulales</taxon>
        <taxon>Auriscalpiaceae</taxon>
        <taxon>Auriscalpium</taxon>
    </lineage>
</organism>
<sequence length="96" mass="10248">VLAILWIAHLLTVAGLQNDAWYSFAVGALGMVQNVVAAGARRTPGAHGIHLEEASVIYERKVFAALRSAEAIECGVGISLLPVFFPGSLTEEEEAW</sequence>
<comment type="caution">
    <text evidence="1">The sequence shown here is derived from an EMBL/GenBank/DDBJ whole genome shotgun (WGS) entry which is preliminary data.</text>
</comment>
<feature type="non-terminal residue" evidence="1">
    <location>
        <position position="96"/>
    </location>
</feature>
<evidence type="ECO:0000313" key="2">
    <source>
        <dbReference type="Proteomes" id="UP000814033"/>
    </source>
</evidence>
<accession>A0ACB8RRB5</accession>
<proteinExistence type="predicted"/>
<feature type="non-terminal residue" evidence="1">
    <location>
        <position position="1"/>
    </location>
</feature>
<dbReference type="Proteomes" id="UP000814033">
    <property type="component" value="Unassembled WGS sequence"/>
</dbReference>
<evidence type="ECO:0000313" key="1">
    <source>
        <dbReference type="EMBL" id="KAI0046633.1"/>
    </source>
</evidence>
<protein>
    <submittedName>
        <fullName evidence="1">Uncharacterized protein</fullName>
    </submittedName>
</protein>
<keyword evidence="2" id="KW-1185">Reference proteome</keyword>
<name>A0ACB8RRB5_9AGAM</name>
<dbReference type="EMBL" id="MU275921">
    <property type="protein sequence ID" value="KAI0046633.1"/>
    <property type="molecule type" value="Genomic_DNA"/>
</dbReference>